<reference evidence="1 2" key="1">
    <citation type="journal article" date="2017" name="Genome Announc.">
        <title>Draft Genome Sequence of a Sporulating and Motile Strain of Lachnotalea glycerini Isolated from Water in Quebec City, Canada.</title>
        <authorList>
            <person name="Maheux A.F."/>
            <person name="Boudreau D.K."/>
            <person name="Berube E."/>
            <person name="Boissinot M."/>
            <person name="Raymond F."/>
            <person name="Brodeur S."/>
            <person name="Corbeil J."/>
            <person name="Isabel S."/>
            <person name="Omar R.F."/>
            <person name="Bergeron M.G."/>
        </authorList>
    </citation>
    <scope>NUCLEOTIDE SEQUENCE [LARGE SCALE GENOMIC DNA]</scope>
    <source>
        <strain evidence="1 2">CCRI-19302</strain>
    </source>
</reference>
<protein>
    <submittedName>
        <fullName evidence="1">Uncharacterized protein</fullName>
    </submittedName>
</protein>
<name>A0A371J4N3_9FIRM</name>
<organism evidence="1 2">
    <name type="scientific">Lachnotalea glycerini</name>
    <dbReference type="NCBI Taxonomy" id="1763509"/>
    <lineage>
        <taxon>Bacteria</taxon>
        <taxon>Bacillati</taxon>
        <taxon>Bacillota</taxon>
        <taxon>Clostridia</taxon>
        <taxon>Lachnospirales</taxon>
        <taxon>Lachnospiraceae</taxon>
        <taxon>Lachnotalea</taxon>
    </lineage>
</organism>
<accession>A0A371J4N3</accession>
<gene>
    <name evidence="1" type="ORF">CG710_020495</name>
</gene>
<comment type="caution">
    <text evidence="1">The sequence shown here is derived from an EMBL/GenBank/DDBJ whole genome shotgun (WGS) entry which is preliminary data.</text>
</comment>
<dbReference type="AlphaFoldDB" id="A0A371J4N3"/>
<evidence type="ECO:0000313" key="2">
    <source>
        <dbReference type="Proteomes" id="UP000216411"/>
    </source>
</evidence>
<dbReference type="EMBL" id="NOKA02000103">
    <property type="protein sequence ID" value="RDY27644.1"/>
    <property type="molecule type" value="Genomic_DNA"/>
</dbReference>
<proteinExistence type="predicted"/>
<keyword evidence="2" id="KW-1185">Reference proteome</keyword>
<sequence length="171" mass="19785">MSLQATKNSGKIAKVVHSLRTYSSETQELSKSSKGMSYWLDVVWNLAIGSKTKYAWKAATILGINPSNISSKRMKGDSLKRTYQYAYHDYIYYGENWRDKKIYQCMKTTRLELTTYVDLYTFTKQGKAYRKSASGTSTYKTQHYADTTFIKQQCLENAMYSGMSVYQDTFK</sequence>
<evidence type="ECO:0000313" key="1">
    <source>
        <dbReference type="EMBL" id="RDY27644.1"/>
    </source>
</evidence>
<dbReference type="Proteomes" id="UP000216411">
    <property type="component" value="Unassembled WGS sequence"/>
</dbReference>